<dbReference type="SUPFAM" id="SSF53649">
    <property type="entry name" value="Alkaline phosphatase-like"/>
    <property type="match status" value="1"/>
</dbReference>
<keyword evidence="5 7" id="KW-1133">Transmembrane helix</keyword>
<protein>
    <submittedName>
        <fullName evidence="9">LTA synthase family protein</fullName>
    </submittedName>
</protein>
<evidence type="ECO:0000256" key="1">
    <source>
        <dbReference type="ARBA" id="ARBA00004651"/>
    </source>
</evidence>
<dbReference type="EMBL" id="DVFV01000057">
    <property type="protein sequence ID" value="HIQ90585.1"/>
    <property type="molecule type" value="Genomic_DNA"/>
</dbReference>
<dbReference type="GO" id="GO:0005886">
    <property type="term" value="C:plasma membrane"/>
    <property type="evidence" value="ECO:0007669"/>
    <property type="project" value="UniProtKB-SubCell"/>
</dbReference>
<dbReference type="PANTHER" id="PTHR47371">
    <property type="entry name" value="LIPOTEICHOIC ACID SYNTHASE"/>
    <property type="match status" value="1"/>
</dbReference>
<sequence length="517" mass="60034">MKKRKLRKLSNILLILLINIIFVLIFLTNYENQEFSDITFEQLLFTLVTSEGTSTGVVLDGFIYVALRLFVVNIVIFILYLVYRKVFKDKKTYLRIYFGKKKISFRLFPIHFIIKFILVLIFAIWSINYAYYGFGVDKYLNTKKSNFIRDNYVDARSVSIKAPEHKKNLIYIYVESLETSLFSVRNGGNFDTSVIPNLERLASDNINFSETNTLGGAKMAYGTTWTMGALVGSTSGIPLKFTLSSNHIANDCRGYKDFLPGVYNLGDVLKENGYKNYFMLGSDAAFAGRDVYFSKHGDYEILDYNYAKDNGWIPKNYYTWWGYEDSKLFDFAKNELTNISKTDEPFNFTLLTADTHFTDGYVDKSCDTPYKDHYLNSYHCSDSQLGAFIDWIQKQDFYKDTVVVITGDHLTMQGNIVDMFDYNNENNRYVYNVYLNTDKDKKRTKNREFNSFDFYPTTLSALGFDIKGNRLGLGTNLFSNRETLTEKYGKEQLDEKLQDNSTFYDDILIQDTFKNCK</sequence>
<dbReference type="InterPro" id="IPR050448">
    <property type="entry name" value="OpgB/LTA_synthase_biosynth"/>
</dbReference>
<evidence type="ECO:0000256" key="5">
    <source>
        <dbReference type="ARBA" id="ARBA00022989"/>
    </source>
</evidence>
<feature type="transmembrane region" description="Helical" evidence="7">
    <location>
        <begin position="103"/>
        <end position="125"/>
    </location>
</feature>
<keyword evidence="4 7" id="KW-0812">Transmembrane</keyword>
<dbReference type="Proteomes" id="UP000886786">
    <property type="component" value="Unassembled WGS sequence"/>
</dbReference>
<accession>A0A9D1CYX2</accession>
<comment type="caution">
    <text evidence="9">The sequence shown here is derived from an EMBL/GenBank/DDBJ whole genome shotgun (WGS) entry which is preliminary data.</text>
</comment>
<comment type="pathway">
    <text evidence="2">Cell wall biogenesis; lipoteichoic acid biosynthesis.</text>
</comment>
<dbReference type="AlphaFoldDB" id="A0A9D1CYX2"/>
<reference evidence="9" key="1">
    <citation type="submission" date="2020-10" db="EMBL/GenBank/DDBJ databases">
        <authorList>
            <person name="Gilroy R."/>
        </authorList>
    </citation>
    <scope>NUCLEOTIDE SEQUENCE</scope>
    <source>
        <strain evidence="9">CHK147-3167</strain>
    </source>
</reference>
<gene>
    <name evidence="9" type="ORF">IAB27_03035</name>
</gene>
<dbReference type="CDD" id="cd16015">
    <property type="entry name" value="LTA_synthase"/>
    <property type="match status" value="1"/>
</dbReference>
<evidence type="ECO:0000313" key="9">
    <source>
        <dbReference type="EMBL" id="HIQ90585.1"/>
    </source>
</evidence>
<comment type="subcellular location">
    <subcellularLocation>
        <location evidence="1">Cell membrane</location>
        <topology evidence="1">Multi-pass membrane protein</topology>
    </subcellularLocation>
</comment>
<feature type="transmembrane region" description="Helical" evidence="7">
    <location>
        <begin position="62"/>
        <end position="83"/>
    </location>
</feature>
<dbReference type="InterPro" id="IPR000917">
    <property type="entry name" value="Sulfatase_N"/>
</dbReference>
<evidence type="ECO:0000313" key="10">
    <source>
        <dbReference type="Proteomes" id="UP000886786"/>
    </source>
</evidence>
<feature type="domain" description="Sulfatase N-terminal" evidence="8">
    <location>
        <begin position="167"/>
        <end position="463"/>
    </location>
</feature>
<evidence type="ECO:0000256" key="4">
    <source>
        <dbReference type="ARBA" id="ARBA00022692"/>
    </source>
</evidence>
<keyword evidence="3" id="KW-1003">Cell membrane</keyword>
<evidence type="ECO:0000259" key="8">
    <source>
        <dbReference type="Pfam" id="PF00884"/>
    </source>
</evidence>
<dbReference type="Pfam" id="PF00884">
    <property type="entry name" value="Sulfatase"/>
    <property type="match status" value="1"/>
</dbReference>
<name>A0A9D1CYX2_9FIRM</name>
<dbReference type="Gene3D" id="3.40.720.10">
    <property type="entry name" value="Alkaline Phosphatase, subunit A"/>
    <property type="match status" value="1"/>
</dbReference>
<proteinExistence type="predicted"/>
<evidence type="ECO:0000256" key="6">
    <source>
        <dbReference type="ARBA" id="ARBA00023136"/>
    </source>
</evidence>
<reference evidence="9" key="2">
    <citation type="journal article" date="2021" name="PeerJ">
        <title>Extensive microbial diversity within the chicken gut microbiome revealed by metagenomics and culture.</title>
        <authorList>
            <person name="Gilroy R."/>
            <person name="Ravi A."/>
            <person name="Getino M."/>
            <person name="Pursley I."/>
            <person name="Horton D.L."/>
            <person name="Alikhan N.F."/>
            <person name="Baker D."/>
            <person name="Gharbi K."/>
            <person name="Hall N."/>
            <person name="Watson M."/>
            <person name="Adriaenssens E.M."/>
            <person name="Foster-Nyarko E."/>
            <person name="Jarju S."/>
            <person name="Secka A."/>
            <person name="Antonio M."/>
            <person name="Oren A."/>
            <person name="Chaudhuri R.R."/>
            <person name="La Ragione R."/>
            <person name="Hildebrand F."/>
            <person name="Pallen M.J."/>
        </authorList>
    </citation>
    <scope>NUCLEOTIDE SEQUENCE</scope>
    <source>
        <strain evidence="9">CHK147-3167</strain>
    </source>
</reference>
<organism evidence="9 10">
    <name type="scientific">Candidatus Coprosoma intestinipullorum</name>
    <dbReference type="NCBI Taxonomy" id="2840752"/>
    <lineage>
        <taxon>Bacteria</taxon>
        <taxon>Bacillati</taxon>
        <taxon>Bacillota</taxon>
        <taxon>Bacillota incertae sedis</taxon>
        <taxon>Candidatus Coprosoma</taxon>
    </lineage>
</organism>
<dbReference type="InterPro" id="IPR017850">
    <property type="entry name" value="Alkaline_phosphatase_core_sf"/>
</dbReference>
<evidence type="ECO:0000256" key="3">
    <source>
        <dbReference type="ARBA" id="ARBA00022475"/>
    </source>
</evidence>
<keyword evidence="6 7" id="KW-0472">Membrane</keyword>
<evidence type="ECO:0000256" key="2">
    <source>
        <dbReference type="ARBA" id="ARBA00004936"/>
    </source>
</evidence>
<feature type="transmembrane region" description="Helical" evidence="7">
    <location>
        <begin position="12"/>
        <end position="30"/>
    </location>
</feature>
<evidence type="ECO:0000256" key="7">
    <source>
        <dbReference type="SAM" id="Phobius"/>
    </source>
</evidence>
<dbReference type="PANTHER" id="PTHR47371:SF3">
    <property type="entry name" value="PHOSPHOGLYCEROL TRANSFERASE I"/>
    <property type="match status" value="1"/>
</dbReference>